<evidence type="ECO:0000313" key="4">
    <source>
        <dbReference type="Proteomes" id="UP001627284"/>
    </source>
</evidence>
<comment type="caution">
    <text evidence="3">The sequence shown here is derived from an EMBL/GenBank/DDBJ whole genome shotgun (WGS) entry which is preliminary data.</text>
</comment>
<sequence>MFMFKSNCFCLLGNTINNLFSCCCRPKRYIVCVRTHKCSCGRFQNDEISCGHGMTIFRYRRLHETDYCSPFYSLKNFEDAHVILVEPLKCESAWDIPSYFSEPKLVPPGSKRTVK</sequence>
<dbReference type="EMBL" id="JBJKTR010000013">
    <property type="protein sequence ID" value="KAL3347918.1"/>
    <property type="molecule type" value="Genomic_DNA"/>
</dbReference>
<dbReference type="GO" id="GO:0008270">
    <property type="term" value="F:zinc ion binding"/>
    <property type="evidence" value="ECO:0007669"/>
    <property type="project" value="UniProtKB-KW"/>
</dbReference>
<proteinExistence type="predicted"/>
<organism evidence="3 4">
    <name type="scientific">Solanum stoloniferum</name>
    <dbReference type="NCBI Taxonomy" id="62892"/>
    <lineage>
        <taxon>Eukaryota</taxon>
        <taxon>Viridiplantae</taxon>
        <taxon>Streptophyta</taxon>
        <taxon>Embryophyta</taxon>
        <taxon>Tracheophyta</taxon>
        <taxon>Spermatophyta</taxon>
        <taxon>Magnoliopsida</taxon>
        <taxon>eudicotyledons</taxon>
        <taxon>Gunneridae</taxon>
        <taxon>Pentapetalae</taxon>
        <taxon>asterids</taxon>
        <taxon>lamiids</taxon>
        <taxon>Solanales</taxon>
        <taxon>Solanaceae</taxon>
        <taxon>Solanoideae</taxon>
        <taxon>Solaneae</taxon>
        <taxon>Solanum</taxon>
    </lineage>
</organism>
<evidence type="ECO:0000313" key="3">
    <source>
        <dbReference type="EMBL" id="KAL3347918.1"/>
    </source>
</evidence>
<keyword evidence="1" id="KW-0862">Zinc</keyword>
<reference evidence="3 4" key="1">
    <citation type="submission" date="2024-05" db="EMBL/GenBank/DDBJ databases">
        <title>De novo assembly of an allotetraploid wild potato.</title>
        <authorList>
            <person name="Hosaka A.J."/>
        </authorList>
    </citation>
    <scope>NUCLEOTIDE SEQUENCE [LARGE SCALE GENOMIC DNA]</scope>
    <source>
        <tissue evidence="3">Young leaves</tissue>
    </source>
</reference>
<evidence type="ECO:0000259" key="2">
    <source>
        <dbReference type="PROSITE" id="PS50966"/>
    </source>
</evidence>
<accession>A0ABD2SVK9</accession>
<dbReference type="AlphaFoldDB" id="A0ABD2SVK9"/>
<feature type="domain" description="SWIM-type" evidence="2">
    <location>
        <begin position="29"/>
        <end position="61"/>
    </location>
</feature>
<keyword evidence="1" id="KW-0863">Zinc-finger</keyword>
<protein>
    <recommendedName>
        <fullName evidence="2">SWIM-type domain-containing protein</fullName>
    </recommendedName>
</protein>
<dbReference type="Proteomes" id="UP001627284">
    <property type="component" value="Unassembled WGS sequence"/>
</dbReference>
<keyword evidence="4" id="KW-1185">Reference proteome</keyword>
<name>A0ABD2SVK9_9SOLN</name>
<gene>
    <name evidence="3" type="ORF">AABB24_021516</name>
</gene>
<evidence type="ECO:0000256" key="1">
    <source>
        <dbReference type="PROSITE-ProRule" id="PRU00325"/>
    </source>
</evidence>
<dbReference type="InterPro" id="IPR007527">
    <property type="entry name" value="Znf_SWIM"/>
</dbReference>
<keyword evidence="1" id="KW-0479">Metal-binding</keyword>
<dbReference type="PROSITE" id="PS50966">
    <property type="entry name" value="ZF_SWIM"/>
    <property type="match status" value="1"/>
</dbReference>